<keyword evidence="7" id="KW-0501">Molybdenum cofactor biosynthesis</keyword>
<keyword evidence="2" id="KW-0808">Transferase</keyword>
<keyword evidence="1" id="KW-0963">Cytoplasm</keyword>
<keyword evidence="4" id="KW-0547">Nucleotide-binding</keyword>
<evidence type="ECO:0000256" key="6">
    <source>
        <dbReference type="ARBA" id="ARBA00023134"/>
    </source>
</evidence>
<dbReference type="InterPro" id="IPR013482">
    <property type="entry name" value="Molybde_CF_guanTrfase"/>
</dbReference>
<evidence type="ECO:0000256" key="3">
    <source>
        <dbReference type="ARBA" id="ARBA00022723"/>
    </source>
</evidence>
<evidence type="ECO:0000313" key="10">
    <source>
        <dbReference type="Proteomes" id="UP001319827"/>
    </source>
</evidence>
<keyword evidence="5" id="KW-0460">Magnesium</keyword>
<dbReference type="Gene3D" id="3.90.550.10">
    <property type="entry name" value="Spore Coat Polysaccharide Biosynthesis Protein SpsA, Chain A"/>
    <property type="match status" value="1"/>
</dbReference>
<gene>
    <name evidence="9" type="ORF">DESUT3_07750</name>
</gene>
<dbReference type="PANTHER" id="PTHR19136">
    <property type="entry name" value="MOLYBDENUM COFACTOR GUANYLYLTRANSFERASE"/>
    <property type="match status" value="1"/>
</dbReference>
<dbReference type="Proteomes" id="UP001319827">
    <property type="component" value="Chromosome"/>
</dbReference>
<dbReference type="CDD" id="cd02503">
    <property type="entry name" value="MobA"/>
    <property type="match status" value="1"/>
</dbReference>
<accession>A0ABM9SEC3</accession>
<reference evidence="9 10" key="2">
    <citation type="journal article" date="2021" name="Int. J. Syst. Evol. Microbiol.">
        <title>Isolation and Polyphasic Characterization of Desulfuromonas versatilis sp. Nov., an Electrogenic Bacteria Capable of Versatile Metabolism Isolated from a Graphene Oxide-Reducing Enrichment Culture.</title>
        <authorList>
            <person name="Xie L."/>
            <person name="Yoshida N."/>
            <person name="Ishii S."/>
            <person name="Meng L."/>
        </authorList>
    </citation>
    <scope>NUCLEOTIDE SEQUENCE [LARGE SCALE GENOMIC DNA]</scope>
    <source>
        <strain evidence="9 10">NIT-T3</strain>
    </source>
</reference>
<organism evidence="9 10">
    <name type="scientific">Desulfuromonas versatilis</name>
    <dbReference type="NCBI Taxonomy" id="2802975"/>
    <lineage>
        <taxon>Bacteria</taxon>
        <taxon>Pseudomonadati</taxon>
        <taxon>Thermodesulfobacteriota</taxon>
        <taxon>Desulfuromonadia</taxon>
        <taxon>Desulfuromonadales</taxon>
        <taxon>Desulfuromonadaceae</taxon>
        <taxon>Desulfuromonas</taxon>
    </lineage>
</organism>
<evidence type="ECO:0000256" key="1">
    <source>
        <dbReference type="ARBA" id="ARBA00022490"/>
    </source>
</evidence>
<evidence type="ECO:0000313" key="9">
    <source>
        <dbReference type="EMBL" id="BCR03706.1"/>
    </source>
</evidence>
<evidence type="ECO:0000256" key="7">
    <source>
        <dbReference type="ARBA" id="ARBA00023150"/>
    </source>
</evidence>
<evidence type="ECO:0000256" key="5">
    <source>
        <dbReference type="ARBA" id="ARBA00022842"/>
    </source>
</evidence>
<keyword evidence="3" id="KW-0479">Metal-binding</keyword>
<sequence length="185" mass="20706">MILAGGRSRRMGRDKACLEIDGQTLFSRTREMLCSVFDQVLIGGDRPDLATAQIPCVSDIYPGSALGGLHGALSAARTPWIFAVPCDLAHPDPELVRFILARKDGWDVVVPRSPAGLEPVFALYHKNCLGPMERMLARGDFRIYDFYHQVHVRYLDSETLPAGWARALRNLNTPEDLRRMSKEEP</sequence>
<protein>
    <recommendedName>
        <fullName evidence="8">MobA-like NTP transferase domain-containing protein</fullName>
    </recommendedName>
</protein>
<keyword evidence="6" id="KW-0342">GTP-binding</keyword>
<evidence type="ECO:0000259" key="8">
    <source>
        <dbReference type="Pfam" id="PF12804"/>
    </source>
</evidence>
<dbReference type="Pfam" id="PF12804">
    <property type="entry name" value="NTP_transf_3"/>
    <property type="match status" value="1"/>
</dbReference>
<dbReference type="EMBL" id="AP024355">
    <property type="protein sequence ID" value="BCR03706.1"/>
    <property type="molecule type" value="Genomic_DNA"/>
</dbReference>
<dbReference type="PANTHER" id="PTHR19136:SF81">
    <property type="entry name" value="MOLYBDENUM COFACTOR GUANYLYLTRANSFERASE"/>
    <property type="match status" value="1"/>
</dbReference>
<proteinExistence type="predicted"/>
<dbReference type="InterPro" id="IPR029044">
    <property type="entry name" value="Nucleotide-diphossugar_trans"/>
</dbReference>
<keyword evidence="10" id="KW-1185">Reference proteome</keyword>
<dbReference type="SUPFAM" id="SSF53448">
    <property type="entry name" value="Nucleotide-diphospho-sugar transferases"/>
    <property type="match status" value="1"/>
</dbReference>
<dbReference type="InterPro" id="IPR025877">
    <property type="entry name" value="MobA-like_NTP_Trfase"/>
</dbReference>
<name>A0ABM9SEC3_9BACT</name>
<evidence type="ECO:0000256" key="4">
    <source>
        <dbReference type="ARBA" id="ARBA00022741"/>
    </source>
</evidence>
<feature type="domain" description="MobA-like NTP transferase" evidence="8">
    <location>
        <begin position="2"/>
        <end position="144"/>
    </location>
</feature>
<reference evidence="9 10" key="1">
    <citation type="journal article" date="2016" name="C (Basel)">
        <title>Selective Growth of and Electricity Production by Marine Exoelectrogenic Bacteria in Self-Aggregated Hydrogel of Microbially Reduced Graphene Oxide.</title>
        <authorList>
            <person name="Yoshida N."/>
            <person name="Goto Y."/>
            <person name="Miyata Y."/>
        </authorList>
    </citation>
    <scope>NUCLEOTIDE SEQUENCE [LARGE SCALE GENOMIC DNA]</scope>
    <source>
        <strain evidence="9 10">NIT-T3</strain>
    </source>
</reference>
<evidence type="ECO:0000256" key="2">
    <source>
        <dbReference type="ARBA" id="ARBA00022679"/>
    </source>
</evidence>